<dbReference type="InterPro" id="IPR009081">
    <property type="entry name" value="PP-bd_ACP"/>
</dbReference>
<dbReference type="PROSITE" id="PS00012">
    <property type="entry name" value="PHOSPHOPANTETHEINE"/>
    <property type="match status" value="1"/>
</dbReference>
<evidence type="ECO:0000313" key="6">
    <source>
        <dbReference type="Proteomes" id="UP001183420"/>
    </source>
</evidence>
<dbReference type="RefSeq" id="WP_311595030.1">
    <property type="nucleotide sequence ID" value="NZ_JAVREM010000002.1"/>
</dbReference>
<dbReference type="EMBL" id="JAVREM010000002">
    <property type="protein sequence ID" value="MDT0317184.1"/>
    <property type="molecule type" value="Genomic_DNA"/>
</dbReference>
<name>A0ABU2LHW7_9ACTN</name>
<keyword evidence="6" id="KW-1185">Reference proteome</keyword>
<dbReference type="Pfam" id="PF00550">
    <property type="entry name" value="PP-binding"/>
    <property type="match status" value="1"/>
</dbReference>
<proteinExistence type="predicted"/>
<dbReference type="SMART" id="SM00823">
    <property type="entry name" value="PKS_PP"/>
    <property type="match status" value="1"/>
</dbReference>
<dbReference type="PROSITE" id="PS50075">
    <property type="entry name" value="CARRIER"/>
    <property type="match status" value="1"/>
</dbReference>
<dbReference type="InterPro" id="IPR006162">
    <property type="entry name" value="Ppantetheine_attach_site"/>
</dbReference>
<dbReference type="InterPro" id="IPR036736">
    <property type="entry name" value="ACP-like_sf"/>
</dbReference>
<dbReference type="SUPFAM" id="SSF47336">
    <property type="entry name" value="ACP-like"/>
    <property type="match status" value="1"/>
</dbReference>
<evidence type="ECO:0000313" key="5">
    <source>
        <dbReference type="EMBL" id="MDT0317184.1"/>
    </source>
</evidence>
<keyword evidence="1" id="KW-0596">Phosphopantetheine</keyword>
<gene>
    <name evidence="5" type="ORF">RNC47_02390</name>
</gene>
<evidence type="ECO:0000259" key="4">
    <source>
        <dbReference type="PROSITE" id="PS50075"/>
    </source>
</evidence>
<comment type="caution">
    <text evidence="5">The sequence shown here is derived from an EMBL/GenBank/DDBJ whole genome shotgun (WGS) entry which is preliminary data.</text>
</comment>
<evidence type="ECO:0000256" key="2">
    <source>
        <dbReference type="ARBA" id="ARBA00022553"/>
    </source>
</evidence>
<evidence type="ECO:0000256" key="3">
    <source>
        <dbReference type="SAM" id="MobiDB-lite"/>
    </source>
</evidence>
<feature type="region of interest" description="Disordered" evidence="3">
    <location>
        <begin position="79"/>
        <end position="104"/>
    </location>
</feature>
<organism evidence="5 6">
    <name type="scientific">Streptomyces millisiae</name>
    <dbReference type="NCBI Taxonomy" id="3075542"/>
    <lineage>
        <taxon>Bacteria</taxon>
        <taxon>Bacillati</taxon>
        <taxon>Actinomycetota</taxon>
        <taxon>Actinomycetes</taxon>
        <taxon>Kitasatosporales</taxon>
        <taxon>Streptomycetaceae</taxon>
        <taxon>Streptomyces</taxon>
    </lineage>
</organism>
<feature type="domain" description="Carrier" evidence="4">
    <location>
        <begin position="5"/>
        <end position="82"/>
    </location>
</feature>
<keyword evidence="2" id="KW-0597">Phosphoprotein</keyword>
<dbReference type="SMART" id="SM01294">
    <property type="entry name" value="PKS_PP_betabranch"/>
    <property type="match status" value="1"/>
</dbReference>
<evidence type="ECO:0000256" key="1">
    <source>
        <dbReference type="ARBA" id="ARBA00022450"/>
    </source>
</evidence>
<dbReference type="Proteomes" id="UP001183420">
    <property type="component" value="Unassembled WGS sequence"/>
</dbReference>
<accession>A0ABU2LHW7</accession>
<dbReference type="InterPro" id="IPR020806">
    <property type="entry name" value="PKS_PP-bd"/>
</dbReference>
<reference evidence="6" key="1">
    <citation type="submission" date="2023-07" db="EMBL/GenBank/DDBJ databases">
        <title>30 novel species of actinomycetes from the DSMZ collection.</title>
        <authorList>
            <person name="Nouioui I."/>
        </authorList>
    </citation>
    <scope>NUCLEOTIDE SEQUENCE [LARGE SCALE GENOMIC DNA]</scope>
    <source>
        <strain evidence="6">DSM 44918</strain>
    </source>
</reference>
<sequence>MDAALTPWQVQDWLTARVAELLRVDVAQVSSEAMFRDLGLSSVQLVEMTADLEDWSGRPLPATFVFDCPTIEDAVAHLTRPATPEPAVGRDAVAAGGTREGEGG</sequence>
<protein>
    <submittedName>
        <fullName evidence="5">Acyl carrier protein</fullName>
    </submittedName>
</protein>
<dbReference type="Gene3D" id="1.10.1200.10">
    <property type="entry name" value="ACP-like"/>
    <property type="match status" value="1"/>
</dbReference>